<feature type="domain" description="Nudix hydrolase" evidence="2">
    <location>
        <begin position="1"/>
        <end position="129"/>
    </location>
</feature>
<dbReference type="InterPro" id="IPR015797">
    <property type="entry name" value="NUDIX_hydrolase-like_dom_sf"/>
</dbReference>
<comment type="caution">
    <text evidence="3">The sequence shown here is derived from an EMBL/GenBank/DDBJ whole genome shotgun (WGS) entry which is preliminary data.</text>
</comment>
<dbReference type="PROSITE" id="PS51462">
    <property type="entry name" value="NUDIX"/>
    <property type="match status" value="1"/>
</dbReference>
<organism evidence="3 4">
    <name type="scientific">Candidatus Wolfebacteria bacterium GW2011_GWC1_37_10</name>
    <dbReference type="NCBI Taxonomy" id="1619010"/>
    <lineage>
        <taxon>Bacteria</taxon>
        <taxon>Candidatus Wolfeibacteriota</taxon>
    </lineage>
</organism>
<gene>
    <name evidence="3" type="ORF">US36_C0002G0001</name>
</gene>
<dbReference type="Gene3D" id="3.90.79.10">
    <property type="entry name" value="Nucleoside Triphosphate Pyrophosphohydrolase"/>
    <property type="match status" value="1"/>
</dbReference>
<evidence type="ECO:0000313" key="3">
    <source>
        <dbReference type="EMBL" id="KKQ23276.1"/>
    </source>
</evidence>
<evidence type="ECO:0000259" key="2">
    <source>
        <dbReference type="PROSITE" id="PS51462"/>
    </source>
</evidence>
<dbReference type="EMBL" id="LBSR01000002">
    <property type="protein sequence ID" value="KKQ23276.1"/>
    <property type="molecule type" value="Genomic_DNA"/>
</dbReference>
<sequence length="136" mass="15412">MGQSMAVYGIVQGIPEHEKHILLIQDKNKPEPRMWKLPGGKNESGEWPALVVVREISEEIGIVIHQPLDTDIIFKKAETSHLFAVYAVRHYQGNVKAGAEIERAEFFTADQIKLMIRNNQILPRHAMALIKHLGII</sequence>
<proteinExistence type="predicted"/>
<reference evidence="3 4" key="1">
    <citation type="journal article" date="2015" name="Nature">
        <title>rRNA introns, odd ribosomes, and small enigmatic genomes across a large radiation of phyla.</title>
        <authorList>
            <person name="Brown C.T."/>
            <person name="Hug L.A."/>
            <person name="Thomas B.C."/>
            <person name="Sharon I."/>
            <person name="Castelle C.J."/>
            <person name="Singh A."/>
            <person name="Wilkins M.J."/>
            <person name="Williams K.H."/>
            <person name="Banfield J.F."/>
        </authorList>
    </citation>
    <scope>NUCLEOTIDE SEQUENCE [LARGE SCALE GENOMIC DNA]</scope>
</reference>
<dbReference type="InterPro" id="IPR020084">
    <property type="entry name" value="NUDIX_hydrolase_CS"/>
</dbReference>
<dbReference type="GO" id="GO:0016787">
    <property type="term" value="F:hydrolase activity"/>
    <property type="evidence" value="ECO:0007669"/>
    <property type="project" value="UniProtKB-KW"/>
</dbReference>
<dbReference type="PANTHER" id="PTHR43736:SF1">
    <property type="entry name" value="DIHYDRONEOPTERIN TRIPHOSPHATE DIPHOSPHATASE"/>
    <property type="match status" value="1"/>
</dbReference>
<dbReference type="InterPro" id="IPR000086">
    <property type="entry name" value="NUDIX_hydrolase_dom"/>
</dbReference>
<accession>A0A0G0J4Y2</accession>
<dbReference type="AlphaFoldDB" id="A0A0G0J4Y2"/>
<dbReference type="PANTHER" id="PTHR43736">
    <property type="entry name" value="ADP-RIBOSE PYROPHOSPHATASE"/>
    <property type="match status" value="1"/>
</dbReference>
<evidence type="ECO:0000313" key="4">
    <source>
        <dbReference type="Proteomes" id="UP000034044"/>
    </source>
</evidence>
<dbReference type="CDD" id="cd02883">
    <property type="entry name" value="NUDIX_Hydrolase"/>
    <property type="match status" value="1"/>
</dbReference>
<protein>
    <submittedName>
        <fullName evidence="3">Mutator MutT protein</fullName>
    </submittedName>
</protein>
<name>A0A0G0J4Y2_9BACT</name>
<dbReference type="Proteomes" id="UP000034044">
    <property type="component" value="Unassembled WGS sequence"/>
</dbReference>
<evidence type="ECO:0000256" key="1">
    <source>
        <dbReference type="ARBA" id="ARBA00022801"/>
    </source>
</evidence>
<dbReference type="Pfam" id="PF00293">
    <property type="entry name" value="NUDIX"/>
    <property type="match status" value="1"/>
</dbReference>
<dbReference type="PROSITE" id="PS00893">
    <property type="entry name" value="NUDIX_BOX"/>
    <property type="match status" value="1"/>
</dbReference>
<dbReference type="SUPFAM" id="SSF55811">
    <property type="entry name" value="Nudix"/>
    <property type="match status" value="1"/>
</dbReference>
<keyword evidence="1" id="KW-0378">Hydrolase</keyword>